<evidence type="ECO:0008006" key="16">
    <source>
        <dbReference type="Google" id="ProtNLM"/>
    </source>
</evidence>
<dbReference type="InterPro" id="IPR050794">
    <property type="entry name" value="CPA2_transporter"/>
</dbReference>
<comment type="similarity">
    <text evidence="9">Belongs to the monovalent cation:proton antiporter 2 (CPA2) transporter (TC 2.A.37) family. CHX (TC 2.A.37.4) subfamily.</text>
</comment>
<dbReference type="Proteomes" id="UP001374584">
    <property type="component" value="Unassembled WGS sequence"/>
</dbReference>
<feature type="transmembrane region" description="Helical" evidence="11">
    <location>
        <begin position="289"/>
        <end position="311"/>
    </location>
</feature>
<evidence type="ECO:0000256" key="9">
    <source>
        <dbReference type="ARBA" id="ARBA00038341"/>
    </source>
</evidence>
<dbReference type="PANTHER" id="PTHR32468">
    <property type="entry name" value="CATION/H + ANTIPORTER"/>
    <property type="match status" value="1"/>
</dbReference>
<protein>
    <recommendedName>
        <fullName evidence="16">Cation/H+ exchanger domain-containing protein</fullName>
    </recommendedName>
</protein>
<dbReference type="GO" id="GO:1902600">
    <property type="term" value="P:proton transmembrane transport"/>
    <property type="evidence" value="ECO:0007669"/>
    <property type="project" value="InterPro"/>
</dbReference>
<dbReference type="InterPro" id="IPR057291">
    <property type="entry name" value="CHX17_2nd"/>
</dbReference>
<evidence type="ECO:0000313" key="15">
    <source>
        <dbReference type="Proteomes" id="UP001374584"/>
    </source>
</evidence>
<dbReference type="PANTHER" id="PTHR32468:SF97">
    <property type="entry name" value="CATION_H+ EXCHANGER 3"/>
    <property type="match status" value="1"/>
</dbReference>
<evidence type="ECO:0000256" key="4">
    <source>
        <dbReference type="ARBA" id="ARBA00022692"/>
    </source>
</evidence>
<dbReference type="EMBL" id="JAYMYR010000003">
    <property type="protein sequence ID" value="KAK7372904.1"/>
    <property type="molecule type" value="Genomic_DNA"/>
</dbReference>
<dbReference type="InterPro" id="IPR006153">
    <property type="entry name" value="Cation/H_exchanger_TM"/>
</dbReference>
<organism evidence="14 15">
    <name type="scientific">Phaseolus coccineus</name>
    <name type="common">Scarlet runner bean</name>
    <name type="synonym">Phaseolus multiflorus</name>
    <dbReference type="NCBI Taxonomy" id="3886"/>
    <lineage>
        <taxon>Eukaryota</taxon>
        <taxon>Viridiplantae</taxon>
        <taxon>Streptophyta</taxon>
        <taxon>Embryophyta</taxon>
        <taxon>Tracheophyta</taxon>
        <taxon>Spermatophyta</taxon>
        <taxon>Magnoliopsida</taxon>
        <taxon>eudicotyledons</taxon>
        <taxon>Gunneridae</taxon>
        <taxon>Pentapetalae</taxon>
        <taxon>rosids</taxon>
        <taxon>fabids</taxon>
        <taxon>Fabales</taxon>
        <taxon>Fabaceae</taxon>
        <taxon>Papilionoideae</taxon>
        <taxon>50 kb inversion clade</taxon>
        <taxon>NPAAA clade</taxon>
        <taxon>indigoferoid/millettioid clade</taxon>
        <taxon>Phaseoleae</taxon>
        <taxon>Phaseolus</taxon>
    </lineage>
</organism>
<feature type="transmembrane region" description="Helical" evidence="11">
    <location>
        <begin position="435"/>
        <end position="453"/>
    </location>
</feature>
<gene>
    <name evidence="14" type="ORF">VNO80_06294</name>
</gene>
<evidence type="ECO:0000256" key="6">
    <source>
        <dbReference type="ARBA" id="ARBA00022989"/>
    </source>
</evidence>
<dbReference type="AlphaFoldDB" id="A0AAN9RIL2"/>
<evidence type="ECO:0000256" key="2">
    <source>
        <dbReference type="ARBA" id="ARBA00022448"/>
    </source>
</evidence>
<dbReference type="GO" id="GO:0012505">
    <property type="term" value="C:endomembrane system"/>
    <property type="evidence" value="ECO:0007669"/>
    <property type="project" value="TreeGrafter"/>
</dbReference>
<dbReference type="Pfam" id="PF00999">
    <property type="entry name" value="Na_H_Exchanger"/>
    <property type="match status" value="1"/>
</dbReference>
<feature type="domain" description="Cation/H+ exchanger transmembrane" evidence="12">
    <location>
        <begin position="102"/>
        <end position="485"/>
    </location>
</feature>
<keyword evidence="7" id="KW-0406">Ion transport</keyword>
<comment type="subcellular location">
    <subcellularLocation>
        <location evidence="1">Membrane</location>
        <topology evidence="1">Multi-pass membrane protein</topology>
    </subcellularLocation>
</comment>
<keyword evidence="8 11" id="KW-0472">Membrane</keyword>
<keyword evidence="6 11" id="KW-1133">Transmembrane helix</keyword>
<dbReference type="InterPro" id="IPR038770">
    <property type="entry name" value="Na+/solute_symporter_sf"/>
</dbReference>
<feature type="transmembrane region" description="Helical" evidence="11">
    <location>
        <begin position="402"/>
        <end position="423"/>
    </location>
</feature>
<dbReference type="Pfam" id="PF23256">
    <property type="entry name" value="CHX17_2nd"/>
    <property type="match status" value="1"/>
</dbReference>
<feature type="transmembrane region" description="Helical" evidence="11">
    <location>
        <begin position="117"/>
        <end position="139"/>
    </location>
</feature>
<reference evidence="14 15" key="1">
    <citation type="submission" date="2024-01" db="EMBL/GenBank/DDBJ databases">
        <title>The genomes of 5 underutilized Papilionoideae crops provide insights into root nodulation and disease resistanc.</title>
        <authorList>
            <person name="Jiang F."/>
        </authorList>
    </citation>
    <scope>NUCLEOTIDE SEQUENCE [LARGE SCALE GENOMIC DNA]</scope>
    <source>
        <strain evidence="14">JINMINGXINNONG_FW02</strain>
        <tissue evidence="14">Leaves</tissue>
    </source>
</reference>
<feature type="transmembrane region" description="Helical" evidence="11">
    <location>
        <begin position="146"/>
        <end position="166"/>
    </location>
</feature>
<sequence>MELPPNVACKEHQRAESTQNSSQSDAMLVGKKPAANVSYIQMDVDTLFASINQINASDHTAVCDVCLQTPPNIASDGIWGRHSTEGSPLKSSMPVFLLQVILIYTITRILNYPLKKLGFPALFSQLMAGLILGPSLSIWEKEKTMLFPYGSQDTLATIASLGYMIFVFENGVKMDSSMITRTGRQGWIIALMGLLFPLLICYPSIEYISQLTTQGITDKVHSTVVLLMTQNMTSFAVIASVLDDLQILNSELGRLALSSSLVGDTLSNILVVVFAAFDSKKENGNGINVVFLFAVIIIIFFVYRPAMFLVIEHTPESQEVKDVYINVIIGFLFVLGWSSLLFDIEFILLPFLYGLATPDGPPLGSSLVKRIHTFGLEFLMPIFVTTCAMKMNYSLLEFTSPIFLSSVLMILMGHFMKIIAYIASSLYFKISLKDAVALALLLDCKGVVEVAMYSSALDKRDIQPALYTVVLTMIMISNTVSQLMVKRLYDPSRKYFGYQKRNIFDLKFDSNLRILVCIHKQHHTIPIISALDLCNPTPLYPTTVDVLHLIELVGRSTPIFISHKMKKDVPSHARNSYSENVILSFKLYEDEKLGATTIYPYTAISPPKLMHEDVCFLALDKVASIIILPFHRKWSFDGKVDHEDKTVRLLNCKVMEKAPCSVGILVTRFVRKNDSPLRLAMIFLGGDDDREALYLANRAAQDSANVNLVVYHITSENNDENEDEDIMLDRTILKDFKRESSRLKNIVYKGIIVEGGAQIASVLQQMTEDHDFFIVGRRHGIDCPETKGLQQWSEFSELGLIGDFLASTDLDCKSSVLVVQQQKFYH</sequence>
<feature type="transmembrane region" description="Helical" evidence="11">
    <location>
        <begin position="374"/>
        <end position="396"/>
    </location>
</feature>
<feature type="transmembrane region" description="Helical" evidence="11">
    <location>
        <begin position="254"/>
        <end position="277"/>
    </location>
</feature>
<evidence type="ECO:0000256" key="5">
    <source>
        <dbReference type="ARBA" id="ARBA00022958"/>
    </source>
</evidence>
<keyword evidence="2" id="KW-0813">Transport</keyword>
<evidence type="ECO:0000256" key="1">
    <source>
        <dbReference type="ARBA" id="ARBA00004141"/>
    </source>
</evidence>
<dbReference type="GO" id="GO:0016020">
    <property type="term" value="C:membrane"/>
    <property type="evidence" value="ECO:0007669"/>
    <property type="project" value="UniProtKB-SubCell"/>
</dbReference>
<comment type="caution">
    <text evidence="14">The sequence shown here is derived from an EMBL/GenBank/DDBJ whole genome shotgun (WGS) entry which is preliminary data.</text>
</comment>
<dbReference type="GO" id="GO:0006813">
    <property type="term" value="P:potassium ion transport"/>
    <property type="evidence" value="ECO:0007669"/>
    <property type="project" value="UniProtKB-KW"/>
</dbReference>
<evidence type="ECO:0000256" key="10">
    <source>
        <dbReference type="SAM" id="MobiDB-lite"/>
    </source>
</evidence>
<dbReference type="GO" id="GO:0015297">
    <property type="term" value="F:antiporter activity"/>
    <property type="evidence" value="ECO:0007669"/>
    <property type="project" value="InterPro"/>
</dbReference>
<name>A0AAN9RIL2_PHACN</name>
<feature type="transmembrane region" description="Helical" evidence="11">
    <location>
        <begin position="323"/>
        <end position="353"/>
    </location>
</feature>
<proteinExistence type="inferred from homology"/>
<evidence type="ECO:0000256" key="7">
    <source>
        <dbReference type="ARBA" id="ARBA00023065"/>
    </source>
</evidence>
<dbReference type="GO" id="GO:0006885">
    <property type="term" value="P:regulation of pH"/>
    <property type="evidence" value="ECO:0007669"/>
    <property type="project" value="TreeGrafter"/>
</dbReference>
<feature type="transmembrane region" description="Helical" evidence="11">
    <location>
        <begin position="465"/>
        <end position="485"/>
    </location>
</feature>
<evidence type="ECO:0000259" key="13">
    <source>
        <dbReference type="Pfam" id="PF23256"/>
    </source>
</evidence>
<feature type="compositionally biased region" description="Polar residues" evidence="10">
    <location>
        <begin position="16"/>
        <end position="25"/>
    </location>
</feature>
<keyword evidence="5" id="KW-0630">Potassium</keyword>
<feature type="transmembrane region" description="Helical" evidence="11">
    <location>
        <begin position="186"/>
        <end position="208"/>
    </location>
</feature>
<feature type="region of interest" description="Disordered" evidence="10">
    <location>
        <begin position="1"/>
        <end position="27"/>
    </location>
</feature>
<keyword evidence="3" id="KW-0633">Potassium transport</keyword>
<feature type="transmembrane region" description="Helical" evidence="11">
    <location>
        <begin position="220"/>
        <end position="242"/>
    </location>
</feature>
<keyword evidence="15" id="KW-1185">Reference proteome</keyword>
<feature type="domain" description="Cation/H(+) antiporter central" evidence="13">
    <location>
        <begin position="546"/>
        <end position="668"/>
    </location>
</feature>
<keyword evidence="4 11" id="KW-0812">Transmembrane</keyword>
<accession>A0AAN9RIL2</accession>
<dbReference type="Gene3D" id="1.20.1530.20">
    <property type="match status" value="1"/>
</dbReference>
<evidence type="ECO:0000256" key="11">
    <source>
        <dbReference type="SAM" id="Phobius"/>
    </source>
</evidence>
<evidence type="ECO:0000259" key="12">
    <source>
        <dbReference type="Pfam" id="PF00999"/>
    </source>
</evidence>
<feature type="transmembrane region" description="Helical" evidence="11">
    <location>
        <begin position="91"/>
        <end position="111"/>
    </location>
</feature>
<evidence type="ECO:0000256" key="3">
    <source>
        <dbReference type="ARBA" id="ARBA00022538"/>
    </source>
</evidence>
<evidence type="ECO:0000313" key="14">
    <source>
        <dbReference type="EMBL" id="KAK7372904.1"/>
    </source>
</evidence>
<evidence type="ECO:0000256" key="8">
    <source>
        <dbReference type="ARBA" id="ARBA00023136"/>
    </source>
</evidence>